<evidence type="ECO:0000313" key="1">
    <source>
        <dbReference type="EMBL" id="KAK9120755.1"/>
    </source>
</evidence>
<protein>
    <submittedName>
        <fullName evidence="1">Uncharacterized protein</fullName>
    </submittedName>
</protein>
<dbReference type="Proteomes" id="UP001420932">
    <property type="component" value="Unassembled WGS sequence"/>
</dbReference>
<organism evidence="1 2">
    <name type="scientific">Stephania yunnanensis</name>
    <dbReference type="NCBI Taxonomy" id="152371"/>
    <lineage>
        <taxon>Eukaryota</taxon>
        <taxon>Viridiplantae</taxon>
        <taxon>Streptophyta</taxon>
        <taxon>Embryophyta</taxon>
        <taxon>Tracheophyta</taxon>
        <taxon>Spermatophyta</taxon>
        <taxon>Magnoliopsida</taxon>
        <taxon>Ranunculales</taxon>
        <taxon>Menispermaceae</taxon>
        <taxon>Menispermoideae</taxon>
        <taxon>Cissampelideae</taxon>
        <taxon>Stephania</taxon>
    </lineage>
</organism>
<dbReference type="EMBL" id="JBBNAF010000008">
    <property type="protein sequence ID" value="KAK9120755.1"/>
    <property type="molecule type" value="Genomic_DNA"/>
</dbReference>
<comment type="caution">
    <text evidence="1">The sequence shown here is derived from an EMBL/GenBank/DDBJ whole genome shotgun (WGS) entry which is preliminary data.</text>
</comment>
<gene>
    <name evidence="1" type="ORF">Syun_018372</name>
</gene>
<evidence type="ECO:0000313" key="2">
    <source>
        <dbReference type="Proteomes" id="UP001420932"/>
    </source>
</evidence>
<dbReference type="AlphaFoldDB" id="A0AAP0ISS7"/>
<reference evidence="1 2" key="1">
    <citation type="submission" date="2024-01" db="EMBL/GenBank/DDBJ databases">
        <title>Genome assemblies of Stephania.</title>
        <authorList>
            <person name="Yang L."/>
        </authorList>
    </citation>
    <scope>NUCLEOTIDE SEQUENCE [LARGE SCALE GENOMIC DNA]</scope>
    <source>
        <strain evidence="1">YNDBR</strain>
        <tissue evidence="1">Leaf</tissue>
    </source>
</reference>
<sequence>MPTYNMLISLSDSVEKMRKYLACDLMFVGVRGHLTRNITIEDYLPNIYCLRQVSCRH</sequence>
<proteinExistence type="predicted"/>
<accession>A0AAP0ISS7</accession>
<keyword evidence="2" id="KW-1185">Reference proteome</keyword>
<name>A0AAP0ISS7_9MAGN</name>